<keyword evidence="16" id="KW-1185">Reference proteome</keyword>
<feature type="transmembrane region" description="Helical" evidence="13">
    <location>
        <begin position="50"/>
        <end position="74"/>
    </location>
</feature>
<dbReference type="GO" id="GO:0005886">
    <property type="term" value="C:plasma membrane"/>
    <property type="evidence" value="ECO:0007669"/>
    <property type="project" value="UniProtKB-SubCell"/>
</dbReference>
<evidence type="ECO:0000313" key="15">
    <source>
        <dbReference type="EMBL" id="PBC34729.1"/>
    </source>
</evidence>
<feature type="domain" description="G-protein coupled receptors family 1 profile" evidence="14">
    <location>
        <begin position="66"/>
        <end position="367"/>
    </location>
</feature>
<protein>
    <recommendedName>
        <fullName evidence="11">Octopamine receptor beta-2R</fullName>
    </recommendedName>
</protein>
<evidence type="ECO:0000256" key="12">
    <source>
        <dbReference type="RuleBase" id="RU000688"/>
    </source>
</evidence>
<feature type="transmembrane region" description="Helical" evidence="13">
    <location>
        <begin position="165"/>
        <end position="190"/>
    </location>
</feature>
<dbReference type="Proteomes" id="UP000242457">
    <property type="component" value="Unassembled WGS sequence"/>
</dbReference>
<feature type="transmembrane region" description="Helical" evidence="13">
    <location>
        <begin position="125"/>
        <end position="145"/>
    </location>
</feature>
<reference evidence="15 16" key="1">
    <citation type="submission" date="2014-07" db="EMBL/GenBank/DDBJ databases">
        <title>Genomic and transcriptomic analysis on Apis cerana provide comprehensive insights into honey bee biology.</title>
        <authorList>
            <person name="Diao Q."/>
            <person name="Sun L."/>
            <person name="Zheng H."/>
            <person name="Zheng H."/>
            <person name="Xu S."/>
            <person name="Wang S."/>
            <person name="Zeng Z."/>
            <person name="Hu F."/>
            <person name="Su S."/>
            <person name="Wu J."/>
        </authorList>
    </citation>
    <scope>NUCLEOTIDE SEQUENCE [LARGE SCALE GENOMIC DNA]</scope>
    <source>
        <tissue evidence="15">Pupae without intestine</tissue>
    </source>
</reference>
<dbReference type="GO" id="GO:0071880">
    <property type="term" value="P:adenylate cyclase-activating adrenergic receptor signaling pathway"/>
    <property type="evidence" value="ECO:0007669"/>
    <property type="project" value="TreeGrafter"/>
</dbReference>
<evidence type="ECO:0000256" key="13">
    <source>
        <dbReference type="SAM" id="Phobius"/>
    </source>
</evidence>
<organism evidence="15 16">
    <name type="scientific">Apis cerana cerana</name>
    <name type="common">Oriental honeybee</name>
    <dbReference type="NCBI Taxonomy" id="94128"/>
    <lineage>
        <taxon>Eukaryota</taxon>
        <taxon>Metazoa</taxon>
        <taxon>Ecdysozoa</taxon>
        <taxon>Arthropoda</taxon>
        <taxon>Hexapoda</taxon>
        <taxon>Insecta</taxon>
        <taxon>Pterygota</taxon>
        <taxon>Neoptera</taxon>
        <taxon>Endopterygota</taxon>
        <taxon>Hymenoptera</taxon>
        <taxon>Apocrita</taxon>
        <taxon>Aculeata</taxon>
        <taxon>Apoidea</taxon>
        <taxon>Anthophila</taxon>
        <taxon>Apidae</taxon>
        <taxon>Apis</taxon>
    </lineage>
</organism>
<dbReference type="PANTHER" id="PTHR24248:SF187">
    <property type="entry name" value="OCTOPAMINE RECEPTOR BETA-2R"/>
    <property type="match status" value="1"/>
</dbReference>
<feature type="transmembrane region" description="Helical" evidence="13">
    <location>
        <begin position="86"/>
        <end position="105"/>
    </location>
</feature>
<evidence type="ECO:0000313" key="16">
    <source>
        <dbReference type="Proteomes" id="UP000242457"/>
    </source>
</evidence>
<evidence type="ECO:0000256" key="8">
    <source>
        <dbReference type="ARBA" id="ARBA00023170"/>
    </source>
</evidence>
<keyword evidence="8 12" id="KW-0675">Receptor</keyword>
<dbReference type="SMART" id="SM01381">
    <property type="entry name" value="7TM_GPCR_Srsx"/>
    <property type="match status" value="1"/>
</dbReference>
<dbReference type="PROSITE" id="PS00237">
    <property type="entry name" value="G_PROTEIN_RECEP_F1_1"/>
    <property type="match status" value="1"/>
</dbReference>
<evidence type="ECO:0000256" key="2">
    <source>
        <dbReference type="ARBA" id="ARBA00010663"/>
    </source>
</evidence>
<comment type="similarity">
    <text evidence="2 12">Belongs to the G-protein coupled receptor 1 family.</text>
</comment>
<keyword evidence="6 12" id="KW-0297">G-protein coupled receptor</keyword>
<evidence type="ECO:0000256" key="9">
    <source>
        <dbReference type="ARBA" id="ARBA00023180"/>
    </source>
</evidence>
<dbReference type="GO" id="GO:0043410">
    <property type="term" value="P:positive regulation of MAPK cascade"/>
    <property type="evidence" value="ECO:0007669"/>
    <property type="project" value="TreeGrafter"/>
</dbReference>
<dbReference type="InterPro" id="IPR000276">
    <property type="entry name" value="GPCR_Rhodpsn"/>
</dbReference>
<evidence type="ECO:0000256" key="1">
    <source>
        <dbReference type="ARBA" id="ARBA00004651"/>
    </source>
</evidence>
<keyword evidence="4 12" id="KW-0812">Transmembrane</keyword>
<dbReference type="FunFam" id="1.20.1070.10:FF:000271">
    <property type="entry name" value="Octopamine receptor beta-2R"/>
    <property type="match status" value="1"/>
</dbReference>
<dbReference type="AlphaFoldDB" id="A0A2A3EUB7"/>
<feature type="transmembrane region" description="Helical" evidence="13">
    <location>
        <begin position="313"/>
        <end position="334"/>
    </location>
</feature>
<comment type="subcellular location">
    <subcellularLocation>
        <location evidence="1">Cell membrane</location>
        <topology evidence="1">Multi-pass membrane protein</topology>
    </subcellularLocation>
</comment>
<dbReference type="Gene3D" id="1.20.1070.10">
    <property type="entry name" value="Rhodopsin 7-helix transmembrane proteins"/>
    <property type="match status" value="1"/>
</dbReference>
<feature type="transmembrane region" description="Helical" evidence="13">
    <location>
        <begin position="346"/>
        <end position="370"/>
    </location>
</feature>
<name>A0A2A3EUB7_APICC</name>
<keyword evidence="9" id="KW-0325">Glycoprotein</keyword>
<evidence type="ECO:0000256" key="7">
    <source>
        <dbReference type="ARBA" id="ARBA00023136"/>
    </source>
</evidence>
<dbReference type="PROSITE" id="PS50262">
    <property type="entry name" value="G_PROTEIN_RECEP_F1_2"/>
    <property type="match status" value="1"/>
</dbReference>
<gene>
    <name evidence="15" type="ORF">APICC_05982</name>
</gene>
<evidence type="ECO:0000256" key="11">
    <source>
        <dbReference type="ARBA" id="ARBA00074411"/>
    </source>
</evidence>
<feature type="transmembrane region" description="Helical" evidence="13">
    <location>
        <begin position="213"/>
        <end position="238"/>
    </location>
</feature>
<dbReference type="PRINTS" id="PR00237">
    <property type="entry name" value="GPCRRHODOPSN"/>
</dbReference>
<keyword evidence="10 12" id="KW-0807">Transducer</keyword>
<dbReference type="STRING" id="94128.A0A2A3EUB7"/>
<proteinExistence type="inferred from homology"/>
<keyword evidence="3" id="KW-1003">Cell membrane</keyword>
<dbReference type="CDD" id="cd15066">
    <property type="entry name" value="7tmA_DmOct-betaAR-like"/>
    <property type="match status" value="1"/>
</dbReference>
<evidence type="ECO:0000256" key="6">
    <source>
        <dbReference type="ARBA" id="ARBA00023040"/>
    </source>
</evidence>
<evidence type="ECO:0000256" key="5">
    <source>
        <dbReference type="ARBA" id="ARBA00022989"/>
    </source>
</evidence>
<evidence type="ECO:0000256" key="4">
    <source>
        <dbReference type="ARBA" id="ARBA00022692"/>
    </source>
</evidence>
<evidence type="ECO:0000256" key="10">
    <source>
        <dbReference type="ARBA" id="ARBA00023224"/>
    </source>
</evidence>
<dbReference type="InterPro" id="IPR017452">
    <property type="entry name" value="GPCR_Rhodpsn_7TM"/>
</dbReference>
<keyword evidence="7 13" id="KW-0472">Membrane</keyword>
<dbReference type="OrthoDB" id="5957871at2759"/>
<dbReference type="GO" id="GO:0004989">
    <property type="term" value="F:octopamine receptor activity"/>
    <property type="evidence" value="ECO:0007669"/>
    <property type="project" value="TreeGrafter"/>
</dbReference>
<accession>A0A2A3EUB7</accession>
<dbReference type="SUPFAM" id="SSF81321">
    <property type="entry name" value="Family A G protein-coupled receptor-like"/>
    <property type="match status" value="1"/>
</dbReference>
<evidence type="ECO:0000259" key="14">
    <source>
        <dbReference type="PROSITE" id="PS50262"/>
    </source>
</evidence>
<keyword evidence="5 13" id="KW-1133">Transmembrane helix</keyword>
<evidence type="ECO:0000256" key="3">
    <source>
        <dbReference type="ARBA" id="ARBA00022475"/>
    </source>
</evidence>
<dbReference type="Pfam" id="PF00001">
    <property type="entry name" value="7tm_1"/>
    <property type="match status" value="1"/>
</dbReference>
<dbReference type="PANTHER" id="PTHR24248">
    <property type="entry name" value="ADRENERGIC RECEPTOR-RELATED G-PROTEIN COUPLED RECEPTOR"/>
    <property type="match status" value="1"/>
</dbReference>
<dbReference type="EMBL" id="KZ288187">
    <property type="protein sequence ID" value="PBC34729.1"/>
    <property type="molecule type" value="Genomic_DNA"/>
</dbReference>
<sequence>MTTIVTSSESSEVVSSVDVTTLLNGISTEDGQLGNASYSNEEKLSVPVTIVKGCLLGSIIVTAVFGNLLVMVSVMRHRKLRIITNYFVVSLALADMLVAMFAMTFNASVQLTGKWLFGYFMCDVWNSLDVYFSTSSILHLMCISVDRYWAIVKPLKYPIIMTRRLAAYMLLACWILPAFISFMPIFMGWYTTPENSMHRQNHPELCEFKVNKIYVIFSSSISFWIPCTIMTLTYFAVFKEANRQEKQMHSRMGNVMLLSHRPSKDLNNLNGELNSAGSSKTLTLNEISTNHLHTPTKDKNIMKMKREHKAARTLGIIMGTFILCWLPFFLWYVITTLCGESCPCPNVVIALLFWIGYTNSALNPLIYAYFNRDFREAFKNTLQCAFCSLCRREPSDLEALDFRRPSLRYDDRTKSIYSETYIKHIDRRRSSEYGSSL</sequence>